<protein>
    <recommendedName>
        <fullName evidence="6">ATP-dependent Clp protease proteolytic subunit</fullName>
    </recommendedName>
</protein>
<keyword evidence="2" id="KW-0963">Cytoplasm</keyword>
<keyword evidence="4" id="KW-0378">Hydrolase</keyword>
<proteinExistence type="inferred from homology"/>
<name>A0A3N0IUV4_9ACTN</name>
<reference evidence="8" key="3">
    <citation type="journal article" date="2019" name="Microbiol. Resour. Announc.">
        <title>Draft Genome Sequences of Type Strains of Gordonibacter faecihominis, Paraeggerthella hongkongensis, Parvibacter caecicola,Slackia equolifaciens, Slackia faecicanis, and Slackia isoflavoniconvertens.</title>
        <authorList>
            <person name="Danylec N."/>
            <person name="Stoll D.A."/>
            <person name="Dotsch A."/>
            <person name="Huch M."/>
        </authorList>
    </citation>
    <scope>NUCLEOTIDE SEQUENCE</scope>
    <source>
        <strain evidence="8">DSM 16107</strain>
    </source>
</reference>
<evidence type="ECO:0000313" key="7">
    <source>
        <dbReference type="EMBL" id="RDB70671.1"/>
    </source>
</evidence>
<evidence type="ECO:0000313" key="9">
    <source>
        <dbReference type="Proteomes" id="UP000253817"/>
    </source>
</evidence>
<dbReference type="GO" id="GO:0009368">
    <property type="term" value="C:endopeptidase Clp complex"/>
    <property type="evidence" value="ECO:0007669"/>
    <property type="project" value="TreeGrafter"/>
</dbReference>
<keyword evidence="3" id="KW-0645">Protease</keyword>
<dbReference type="Gene3D" id="3.90.226.10">
    <property type="entry name" value="2-enoyl-CoA Hydratase, Chain A, domain 1"/>
    <property type="match status" value="1"/>
</dbReference>
<dbReference type="Proteomes" id="UP000270112">
    <property type="component" value="Unassembled WGS sequence"/>
</dbReference>
<evidence type="ECO:0000256" key="5">
    <source>
        <dbReference type="ARBA" id="ARBA00022825"/>
    </source>
</evidence>
<dbReference type="GO" id="GO:0004252">
    <property type="term" value="F:serine-type endopeptidase activity"/>
    <property type="evidence" value="ECO:0007669"/>
    <property type="project" value="InterPro"/>
</dbReference>
<evidence type="ECO:0000256" key="1">
    <source>
        <dbReference type="ARBA" id="ARBA00007039"/>
    </source>
</evidence>
<dbReference type="InterPro" id="IPR001907">
    <property type="entry name" value="ClpP"/>
</dbReference>
<dbReference type="EMBL" id="QICC01000064">
    <property type="protein sequence ID" value="RNM40779.1"/>
    <property type="molecule type" value="Genomic_DNA"/>
</dbReference>
<dbReference type="GO" id="GO:0004176">
    <property type="term" value="F:ATP-dependent peptidase activity"/>
    <property type="evidence" value="ECO:0007669"/>
    <property type="project" value="InterPro"/>
</dbReference>
<dbReference type="GO" id="GO:0006515">
    <property type="term" value="P:protein quality control for misfolded or incompletely synthesized proteins"/>
    <property type="evidence" value="ECO:0007669"/>
    <property type="project" value="TreeGrafter"/>
</dbReference>
<dbReference type="RefSeq" id="WP_114545221.1">
    <property type="nucleotide sequence ID" value="NZ_PPTT01000004.1"/>
</dbReference>
<dbReference type="CDD" id="cd07016">
    <property type="entry name" value="S14_ClpP_1"/>
    <property type="match status" value="1"/>
</dbReference>
<dbReference type="GO" id="GO:0051117">
    <property type="term" value="F:ATPase binding"/>
    <property type="evidence" value="ECO:0007669"/>
    <property type="project" value="TreeGrafter"/>
</dbReference>
<evidence type="ECO:0000313" key="10">
    <source>
        <dbReference type="Proteomes" id="UP000270112"/>
    </source>
</evidence>
<dbReference type="SUPFAM" id="SSF52096">
    <property type="entry name" value="ClpP/crotonase"/>
    <property type="match status" value="1"/>
</dbReference>
<dbReference type="InterPro" id="IPR029045">
    <property type="entry name" value="ClpP/crotonase-like_dom_sf"/>
</dbReference>
<dbReference type="NCBIfam" id="NF045542">
    <property type="entry name" value="Clp_rel_HeadMat"/>
    <property type="match status" value="1"/>
</dbReference>
<keyword evidence="5" id="KW-0720">Serine protease</keyword>
<dbReference type="InterPro" id="IPR023562">
    <property type="entry name" value="ClpP/TepA"/>
</dbReference>
<evidence type="ECO:0000256" key="3">
    <source>
        <dbReference type="ARBA" id="ARBA00022670"/>
    </source>
</evidence>
<dbReference type="PRINTS" id="PR00127">
    <property type="entry name" value="CLPPROTEASEP"/>
</dbReference>
<dbReference type="PANTHER" id="PTHR10381">
    <property type="entry name" value="ATP-DEPENDENT CLP PROTEASE PROTEOLYTIC SUBUNIT"/>
    <property type="match status" value="1"/>
</dbReference>
<dbReference type="OrthoDB" id="9806592at2"/>
<keyword evidence="9" id="KW-1185">Reference proteome</keyword>
<dbReference type="Pfam" id="PF00574">
    <property type="entry name" value="CLP_protease"/>
    <property type="match status" value="1"/>
</dbReference>
<dbReference type="EMBL" id="PPTT01000004">
    <property type="protein sequence ID" value="RDB70671.1"/>
    <property type="molecule type" value="Genomic_DNA"/>
</dbReference>
<comment type="similarity">
    <text evidence="1 6">Belongs to the peptidase S14 family.</text>
</comment>
<evidence type="ECO:0000256" key="4">
    <source>
        <dbReference type="ARBA" id="ARBA00022801"/>
    </source>
</evidence>
<evidence type="ECO:0000313" key="8">
    <source>
        <dbReference type="EMBL" id="RNM40779.1"/>
    </source>
</evidence>
<dbReference type="Proteomes" id="UP000253817">
    <property type="component" value="Unassembled WGS sequence"/>
</dbReference>
<comment type="caution">
    <text evidence="8">The sequence shown here is derived from an EMBL/GenBank/DDBJ whole genome shotgun (WGS) entry which is preliminary data.</text>
</comment>
<reference evidence="10" key="2">
    <citation type="submission" date="2018-05" db="EMBL/GenBank/DDBJ databases">
        <title>Genome Sequencing of selected type strains of the family Eggerthellaceae.</title>
        <authorList>
            <person name="Danylec N."/>
            <person name="Stoll D.A."/>
            <person name="Doetsch A."/>
            <person name="Huch M."/>
        </authorList>
    </citation>
    <scope>NUCLEOTIDE SEQUENCE [LARGE SCALE GENOMIC DNA]</scope>
    <source>
        <strain evidence="10">DSM 16107</strain>
    </source>
</reference>
<sequence>MPKDSRQWYSVKDEAESVEIAIYGDIGESWWGESVSAKELLDAIAQAKGKPITLCINSGGGSVFDAFAMMGALRAHDAKVTARVDGVAASAASFLLAAADEVSMSSEAWIMIHDAAGRCFGRAEDMRETADWMDRVNAQLAGIYAKRSGRSQEEFAEAMKKTTWYTADEALEHGLVDSVAEAVHVAACATQDKATIDSAPEGAPIAMVGTVEASRIQFANCFYRAVGDMSSTISGNDGGAGPEATPPIAQERFVVIDSKLYRQEGAENA</sequence>
<dbReference type="AlphaFoldDB" id="A0A3N0IUV4"/>
<dbReference type="PANTHER" id="PTHR10381:SF70">
    <property type="entry name" value="ATP-DEPENDENT CLP PROTEASE PROTEOLYTIC SUBUNIT"/>
    <property type="match status" value="1"/>
</dbReference>
<accession>A0A3N0IUV4</accession>
<evidence type="ECO:0000256" key="2">
    <source>
        <dbReference type="ARBA" id="ARBA00022490"/>
    </source>
</evidence>
<organism evidence="8 10">
    <name type="scientific">Eggerthella sinensis</name>
    <dbReference type="NCBI Taxonomy" id="242230"/>
    <lineage>
        <taxon>Bacteria</taxon>
        <taxon>Bacillati</taxon>
        <taxon>Actinomycetota</taxon>
        <taxon>Coriobacteriia</taxon>
        <taxon>Eggerthellales</taxon>
        <taxon>Eggerthellaceae</taxon>
        <taxon>Eggerthella</taxon>
    </lineage>
</organism>
<reference evidence="7 9" key="1">
    <citation type="journal article" date="2018" name="Elife">
        <title>Discovery and characterization of a prevalent human gut bacterial enzyme sufficient for the inactivation of a family of plant toxins.</title>
        <authorList>
            <person name="Koppel N."/>
            <person name="Bisanz J.E."/>
            <person name="Pandelia M.E."/>
            <person name="Turnbaugh P.J."/>
            <person name="Balskus E.P."/>
        </authorList>
    </citation>
    <scope>NUCLEOTIDE SEQUENCE [LARGE SCALE GENOMIC DNA]</scope>
    <source>
        <strain evidence="7 9">DSM 16107</strain>
    </source>
</reference>
<gene>
    <name evidence="7" type="ORF">C1876_02865</name>
    <name evidence="8" type="ORF">DMP09_12800</name>
</gene>
<evidence type="ECO:0000256" key="6">
    <source>
        <dbReference type="RuleBase" id="RU003567"/>
    </source>
</evidence>